<dbReference type="InterPro" id="IPR003495">
    <property type="entry name" value="CobW/HypB/UreG_nucleotide-bd"/>
</dbReference>
<feature type="domain" description="CobW/HypB/UreG nucleotide-binding" evidence="1">
    <location>
        <begin position="3"/>
        <end position="179"/>
    </location>
</feature>
<dbReference type="AlphaFoldDB" id="A0A5D0WHS4"/>
<gene>
    <name evidence="2" type="ORF">FXB42_15165</name>
</gene>
<accession>A0A5D0WHS4</accession>
<organism evidence="2 3">
    <name type="scientific">Acetobacterium wieringae</name>
    <dbReference type="NCBI Taxonomy" id="52694"/>
    <lineage>
        <taxon>Bacteria</taxon>
        <taxon>Bacillati</taxon>
        <taxon>Bacillota</taxon>
        <taxon>Clostridia</taxon>
        <taxon>Eubacteriales</taxon>
        <taxon>Eubacteriaceae</taxon>
        <taxon>Acetobacterium</taxon>
    </lineage>
</organism>
<dbReference type="PANTHER" id="PTHR13748">
    <property type="entry name" value="COBW-RELATED"/>
    <property type="match status" value="1"/>
</dbReference>
<proteinExistence type="predicted"/>
<evidence type="ECO:0000259" key="1">
    <source>
        <dbReference type="Pfam" id="PF02492"/>
    </source>
</evidence>
<evidence type="ECO:0000313" key="3">
    <source>
        <dbReference type="Proteomes" id="UP000322619"/>
    </source>
</evidence>
<dbReference type="Gene3D" id="3.40.50.300">
    <property type="entry name" value="P-loop containing nucleotide triphosphate hydrolases"/>
    <property type="match status" value="1"/>
</dbReference>
<dbReference type="RefSeq" id="WP_148638529.1">
    <property type="nucleotide sequence ID" value="NZ_VSLA01000029.1"/>
</dbReference>
<protein>
    <submittedName>
        <fullName evidence="2">Cobalamin biosynthesis protein P47K</fullName>
    </submittedName>
</protein>
<dbReference type="GO" id="GO:0005737">
    <property type="term" value="C:cytoplasm"/>
    <property type="evidence" value="ECO:0007669"/>
    <property type="project" value="TreeGrafter"/>
</dbReference>
<dbReference type="EMBL" id="VSLA01000029">
    <property type="protein sequence ID" value="TYC83593.1"/>
    <property type="molecule type" value="Genomic_DNA"/>
</dbReference>
<reference evidence="2 3" key="1">
    <citation type="submission" date="2019-08" db="EMBL/GenBank/DDBJ databases">
        <title>Isolation and enrichment of carboxydotrophic bacteria from anaerobic sludge for the production of bio-based chemicals from syngas.</title>
        <authorList>
            <person name="Antares A.L."/>
            <person name="Moreira J."/>
            <person name="Diender M."/>
            <person name="Parshina S.N."/>
            <person name="Stams A.J.M."/>
            <person name="Alves M."/>
            <person name="Alves J.I."/>
            <person name="Sousa D.Z."/>
        </authorList>
    </citation>
    <scope>NUCLEOTIDE SEQUENCE [LARGE SCALE GENOMIC DNA]</scope>
    <source>
        <strain evidence="2 3">JM</strain>
    </source>
</reference>
<dbReference type="Pfam" id="PF02492">
    <property type="entry name" value="cobW"/>
    <property type="match status" value="1"/>
</dbReference>
<dbReference type="Proteomes" id="UP000322619">
    <property type="component" value="Unassembled WGS sequence"/>
</dbReference>
<dbReference type="SUPFAM" id="SSF52540">
    <property type="entry name" value="P-loop containing nucleoside triphosphate hydrolases"/>
    <property type="match status" value="1"/>
</dbReference>
<dbReference type="InterPro" id="IPR051316">
    <property type="entry name" value="Zinc-reg_GTPase_activator"/>
</dbReference>
<sequence>MKILILGGFLGSGKTTVLLQLARYLVAQSPGDRQTRVAIIENEIGQIGIDDKVLRGSGYEVRDIFSGCVCCSLNSDLISGIQEIKKTADPHWLIIEATGVAFPDKIAESLFLNLGVTARIVTIVDAKRWQRIRIPLANLIEGQLNDAELILINKTDLVDAAELNAVKKDLQLQNATAAMYPISGIRPINESVLKVIHDGTN</sequence>
<comment type="caution">
    <text evidence="2">The sequence shown here is derived from an EMBL/GenBank/DDBJ whole genome shotgun (WGS) entry which is preliminary data.</text>
</comment>
<name>A0A5D0WHS4_9FIRM</name>
<dbReference type="InterPro" id="IPR027417">
    <property type="entry name" value="P-loop_NTPase"/>
</dbReference>
<dbReference type="PANTHER" id="PTHR13748:SF62">
    <property type="entry name" value="COBW DOMAIN-CONTAINING PROTEIN"/>
    <property type="match status" value="1"/>
</dbReference>
<evidence type="ECO:0000313" key="2">
    <source>
        <dbReference type="EMBL" id="TYC83593.1"/>
    </source>
</evidence>